<keyword evidence="3" id="KW-1185">Reference proteome</keyword>
<feature type="transmembrane region" description="Helical" evidence="1">
    <location>
        <begin position="54"/>
        <end position="80"/>
    </location>
</feature>
<name>A0ABV9U027_9ACTN</name>
<reference evidence="3" key="1">
    <citation type="journal article" date="2019" name="Int. J. Syst. Evol. Microbiol.">
        <title>The Global Catalogue of Microorganisms (GCM) 10K type strain sequencing project: providing services to taxonomists for standard genome sequencing and annotation.</title>
        <authorList>
            <consortium name="The Broad Institute Genomics Platform"/>
            <consortium name="The Broad Institute Genome Sequencing Center for Infectious Disease"/>
            <person name="Wu L."/>
            <person name="Ma J."/>
        </authorList>
    </citation>
    <scope>NUCLEOTIDE SEQUENCE [LARGE SCALE GENOMIC DNA]</scope>
    <source>
        <strain evidence="3">KLKA75</strain>
    </source>
</reference>
<dbReference type="EMBL" id="JBHSIT010000005">
    <property type="protein sequence ID" value="MFC4909199.1"/>
    <property type="molecule type" value="Genomic_DNA"/>
</dbReference>
<comment type="caution">
    <text evidence="2">The sequence shown here is derived from an EMBL/GenBank/DDBJ whole genome shotgun (WGS) entry which is preliminary data.</text>
</comment>
<dbReference type="Proteomes" id="UP001595872">
    <property type="component" value="Unassembled WGS sequence"/>
</dbReference>
<sequence>MTVSAWIRVGWGFMAVTGLLAVIAAAMVFASITDDALVVQPLLPQRSTPQVIHLGRFLAGVTAAVLAGAAFFAGLACFFWGATCRRRELLEELLRRLPDQAVGRA</sequence>
<keyword evidence="1" id="KW-0812">Transmembrane</keyword>
<keyword evidence="1" id="KW-0472">Membrane</keyword>
<organism evidence="2 3">
    <name type="scientific">Actinomadura gamaensis</name>
    <dbReference type="NCBI Taxonomy" id="1763541"/>
    <lineage>
        <taxon>Bacteria</taxon>
        <taxon>Bacillati</taxon>
        <taxon>Actinomycetota</taxon>
        <taxon>Actinomycetes</taxon>
        <taxon>Streptosporangiales</taxon>
        <taxon>Thermomonosporaceae</taxon>
        <taxon>Actinomadura</taxon>
    </lineage>
</organism>
<evidence type="ECO:0000256" key="1">
    <source>
        <dbReference type="SAM" id="Phobius"/>
    </source>
</evidence>
<gene>
    <name evidence="2" type="ORF">ACFPCY_17895</name>
</gene>
<evidence type="ECO:0000313" key="2">
    <source>
        <dbReference type="EMBL" id="MFC4909199.1"/>
    </source>
</evidence>
<dbReference type="RefSeq" id="WP_378256531.1">
    <property type="nucleotide sequence ID" value="NZ_JBHSIT010000005.1"/>
</dbReference>
<evidence type="ECO:0000313" key="3">
    <source>
        <dbReference type="Proteomes" id="UP001595872"/>
    </source>
</evidence>
<protein>
    <submittedName>
        <fullName evidence="2">Uncharacterized protein</fullName>
    </submittedName>
</protein>
<keyword evidence="1" id="KW-1133">Transmembrane helix</keyword>
<proteinExistence type="predicted"/>
<accession>A0ABV9U027</accession>